<comment type="similarity">
    <text evidence="2">Belongs to the PIGH family.</text>
</comment>
<proteinExistence type="inferred from homology"/>
<dbReference type="EMBL" id="ANIY01000839">
    <property type="protein sequence ID" value="ETP51153.1"/>
    <property type="molecule type" value="Genomic_DNA"/>
</dbReference>
<keyword evidence="3" id="KW-1133">Transmembrane helix</keyword>
<dbReference type="PANTHER" id="PTHR15231:SF1">
    <property type="entry name" value="PHOSPHATIDYLINOSITOL N-ACETYLGLUCOSAMINYLTRANSFERASE SUBUNIT H"/>
    <property type="match status" value="1"/>
</dbReference>
<dbReference type="AlphaFoldDB" id="W2ZV12"/>
<evidence type="ECO:0000256" key="3">
    <source>
        <dbReference type="SAM" id="Phobius"/>
    </source>
</evidence>
<dbReference type="InterPro" id="IPR044215">
    <property type="entry name" value="PIG-H"/>
</dbReference>
<reference evidence="5 6" key="1">
    <citation type="submission" date="2013-11" db="EMBL/GenBank/DDBJ databases">
        <title>The Genome Sequence of Phytophthora parasitica P10297.</title>
        <authorList>
            <consortium name="The Broad Institute Genomics Platform"/>
            <person name="Russ C."/>
            <person name="Tyler B."/>
            <person name="Panabieres F."/>
            <person name="Shan W."/>
            <person name="Tripathy S."/>
            <person name="Grunwald N."/>
            <person name="Machado M."/>
            <person name="Johnson C.S."/>
            <person name="Walker B."/>
            <person name="Young S.K."/>
            <person name="Zeng Q."/>
            <person name="Gargeya S."/>
            <person name="Fitzgerald M."/>
            <person name="Haas B."/>
            <person name="Abouelleil A."/>
            <person name="Allen A.W."/>
            <person name="Alvarado L."/>
            <person name="Arachchi H.M."/>
            <person name="Berlin A.M."/>
            <person name="Chapman S.B."/>
            <person name="Gainer-Dewar J."/>
            <person name="Goldberg J."/>
            <person name="Griggs A."/>
            <person name="Gujja S."/>
            <person name="Hansen M."/>
            <person name="Howarth C."/>
            <person name="Imamovic A."/>
            <person name="Ireland A."/>
            <person name="Larimer J."/>
            <person name="McCowan C."/>
            <person name="Murphy C."/>
            <person name="Pearson M."/>
            <person name="Poon T.W."/>
            <person name="Priest M."/>
            <person name="Roberts A."/>
            <person name="Saif S."/>
            <person name="Shea T."/>
            <person name="Sisk P."/>
            <person name="Sykes S."/>
            <person name="Wortman J."/>
            <person name="Nusbaum C."/>
            <person name="Birren B."/>
        </authorList>
    </citation>
    <scope>NUCLEOTIDE SEQUENCE [LARGE SCALE GENOMIC DNA]</scope>
    <source>
        <strain evidence="5 6">P10297</strain>
    </source>
</reference>
<feature type="transmembrane region" description="Helical" evidence="3">
    <location>
        <begin position="61"/>
        <end position="78"/>
    </location>
</feature>
<evidence type="ECO:0000259" key="4">
    <source>
        <dbReference type="Pfam" id="PF10181"/>
    </source>
</evidence>
<comment type="caution">
    <text evidence="5">The sequence shown here is derived from an EMBL/GenBank/DDBJ whole genome shotgun (WGS) entry which is preliminary data.</text>
</comment>
<protein>
    <recommendedName>
        <fullName evidence="4">Phosphatidylinositol N-acetylglucosaminyltransferase subunit H conserved domain-containing protein</fullName>
    </recommendedName>
</protein>
<dbReference type="Pfam" id="PF10181">
    <property type="entry name" value="PIG-H"/>
    <property type="match status" value="1"/>
</dbReference>
<dbReference type="OrthoDB" id="6256716at2759"/>
<organism evidence="5 6">
    <name type="scientific">Phytophthora nicotianae P10297</name>
    <dbReference type="NCBI Taxonomy" id="1317064"/>
    <lineage>
        <taxon>Eukaryota</taxon>
        <taxon>Sar</taxon>
        <taxon>Stramenopiles</taxon>
        <taxon>Oomycota</taxon>
        <taxon>Peronosporomycetes</taxon>
        <taxon>Peronosporales</taxon>
        <taxon>Peronosporaceae</taxon>
        <taxon>Phytophthora</taxon>
    </lineage>
</organism>
<gene>
    <name evidence="5" type="ORF">F442_03654</name>
</gene>
<dbReference type="Proteomes" id="UP000018948">
    <property type="component" value="Unassembled WGS sequence"/>
</dbReference>
<evidence type="ECO:0000256" key="1">
    <source>
        <dbReference type="ARBA" id="ARBA00004687"/>
    </source>
</evidence>
<sequence length="192" mass="21195">MSPASEVVLRVRAYGQQNVEFALSGPASYENRGPSTWWLVVVLFFCSGGVLSTVEWGVSSSYRLLLGLLLAVLGPWVFQASGNVIVEESMLVVPALGVKLSKRRRNGAVSSKFVDLDKICGVAVNEAITFSNVVYSLVFMVEGQSEMMLPFETFRPRVVTLQEIYQDTKTLLFPHGSDRKMRLPEGIAPRTC</sequence>
<feature type="domain" description="Phosphatidylinositol N-acetylglucosaminyltransferase subunit H conserved" evidence="4">
    <location>
        <begin position="89"/>
        <end position="152"/>
    </location>
</feature>
<dbReference type="UniPathway" id="UPA00196"/>
<feature type="transmembrane region" description="Helical" evidence="3">
    <location>
        <begin position="36"/>
        <end position="54"/>
    </location>
</feature>
<evidence type="ECO:0000256" key="2">
    <source>
        <dbReference type="ARBA" id="ARBA00009610"/>
    </source>
</evidence>
<dbReference type="PANTHER" id="PTHR15231">
    <property type="entry name" value="PHOSPHATIDYLINOSITOL N-ACETYLGLUCOSAMINYLTRANSFERASE SUBUNIT H"/>
    <property type="match status" value="1"/>
</dbReference>
<comment type="pathway">
    <text evidence="1">Glycolipid biosynthesis; glycosylphosphatidylinositol-anchor biosynthesis.</text>
</comment>
<name>W2ZV12_PHYNI</name>
<evidence type="ECO:0000313" key="6">
    <source>
        <dbReference type="Proteomes" id="UP000018948"/>
    </source>
</evidence>
<dbReference type="InterPro" id="IPR019328">
    <property type="entry name" value="PIGH-H_dom"/>
</dbReference>
<dbReference type="GO" id="GO:0006506">
    <property type="term" value="P:GPI anchor biosynthetic process"/>
    <property type="evidence" value="ECO:0007669"/>
    <property type="project" value="UniProtKB-UniPathway"/>
</dbReference>
<evidence type="ECO:0000313" key="5">
    <source>
        <dbReference type="EMBL" id="ETP51153.1"/>
    </source>
</evidence>
<dbReference type="GO" id="GO:0000506">
    <property type="term" value="C:glycosylphosphatidylinositol-N-acetylglucosaminyltransferase (GPI-GnT) complex"/>
    <property type="evidence" value="ECO:0007669"/>
    <property type="project" value="InterPro"/>
</dbReference>
<keyword evidence="3" id="KW-0812">Transmembrane</keyword>
<accession>W2ZV12</accession>
<keyword evidence="3" id="KW-0472">Membrane</keyword>